<sequence>MSSKVSGWLWDLMGALVILLCSVPACCAANVVIGVNVVNVNHLSVVRQNDMLKAIKSAGVTVIRSGIPATDDGVDFARRAYAMGIRIDWIVSFLDAYQVGAPTRTYQKSTYSNMWSGHPLSALDPDLFKAKFSSVLAKLDAAGVKLEAMEIGNEINMAGFNPDFPVPSESRQFSLEDLEHDPGAQQIAKGYLQYLKILAQVKNVRDHTRVNRTTPILTAGFGAYEGPEGPLSKHTPGLVSLNATLDFLRAHGLDQWVDGYAVHVYPWSDHPGDPLAAAGRRRRLAQFVLARCHPPGSEIGKPCWITEWGFKLQDTMCPVNDSERVTLVREMMGDFKPYVEQGRLKGLIYFGWNTDPWAKSVDPFSLYQCGSLTASGRLALDPSLLQ</sequence>
<dbReference type="RefSeq" id="WP_367844836.1">
    <property type="nucleotide sequence ID" value="NZ_JBFOHL010000008.1"/>
</dbReference>
<protein>
    <recommendedName>
        <fullName evidence="3">Asl1-like glycosyl hydrolase catalytic domain-containing protein</fullName>
    </recommendedName>
</protein>
<reference evidence="1 2" key="1">
    <citation type="submission" date="2024-06" db="EMBL/GenBank/DDBJ databases">
        <authorList>
            <person name="Woo H."/>
        </authorList>
    </citation>
    <scope>NUCLEOTIDE SEQUENCE [LARGE SCALE GENOMIC DNA]</scope>
    <source>
        <strain evidence="1 2">S2-g</strain>
    </source>
</reference>
<dbReference type="Proteomes" id="UP001556170">
    <property type="component" value="Unassembled WGS sequence"/>
</dbReference>
<gene>
    <name evidence="1" type="ORF">ABQJ56_09815</name>
</gene>
<evidence type="ECO:0000313" key="1">
    <source>
        <dbReference type="EMBL" id="MEW9624527.1"/>
    </source>
</evidence>
<dbReference type="EMBL" id="JBFOHL010000008">
    <property type="protein sequence ID" value="MEW9624527.1"/>
    <property type="molecule type" value="Genomic_DNA"/>
</dbReference>
<name>A0ABV3QPI8_9GAMM</name>
<evidence type="ECO:0008006" key="3">
    <source>
        <dbReference type="Google" id="ProtNLM"/>
    </source>
</evidence>
<dbReference type="InterPro" id="IPR017853">
    <property type="entry name" value="GH"/>
</dbReference>
<dbReference type="SUPFAM" id="SSF51445">
    <property type="entry name" value="(Trans)glycosidases"/>
    <property type="match status" value="1"/>
</dbReference>
<organism evidence="1 2">
    <name type="scientific">Rhodanobacter geophilus</name>
    <dbReference type="NCBI Taxonomy" id="3162488"/>
    <lineage>
        <taxon>Bacteria</taxon>
        <taxon>Pseudomonadati</taxon>
        <taxon>Pseudomonadota</taxon>
        <taxon>Gammaproteobacteria</taxon>
        <taxon>Lysobacterales</taxon>
        <taxon>Rhodanobacteraceae</taxon>
        <taxon>Rhodanobacter</taxon>
    </lineage>
</organism>
<proteinExistence type="predicted"/>
<evidence type="ECO:0000313" key="2">
    <source>
        <dbReference type="Proteomes" id="UP001556170"/>
    </source>
</evidence>
<comment type="caution">
    <text evidence="1">The sequence shown here is derived from an EMBL/GenBank/DDBJ whole genome shotgun (WGS) entry which is preliminary data.</text>
</comment>
<dbReference type="Gene3D" id="3.20.20.80">
    <property type="entry name" value="Glycosidases"/>
    <property type="match status" value="1"/>
</dbReference>
<keyword evidence="2" id="KW-1185">Reference proteome</keyword>
<accession>A0ABV3QPI8</accession>